<feature type="signal peptide" evidence="1">
    <location>
        <begin position="1"/>
        <end position="24"/>
    </location>
</feature>
<dbReference type="InterPro" id="IPR018222">
    <property type="entry name" value="Nuclear_transport_factor_2_euk"/>
</dbReference>
<organism evidence="3 4">
    <name type="scientific">Alteromonas macleodii</name>
    <name type="common">Pseudoalteromonas macleodii</name>
    <dbReference type="NCBI Taxonomy" id="28108"/>
    <lineage>
        <taxon>Bacteria</taxon>
        <taxon>Pseudomonadati</taxon>
        <taxon>Pseudomonadota</taxon>
        <taxon>Gammaproteobacteria</taxon>
        <taxon>Alteromonadales</taxon>
        <taxon>Alteromonadaceae</taxon>
        <taxon>Alteromonas/Salinimonas group</taxon>
        <taxon>Alteromonas</taxon>
    </lineage>
</organism>
<keyword evidence="1" id="KW-0732">Signal</keyword>
<dbReference type="RefSeq" id="WP_069945394.1">
    <property type="nucleotide sequence ID" value="NZ_JAEMVH010000002.1"/>
</dbReference>
<evidence type="ECO:0000256" key="1">
    <source>
        <dbReference type="SAM" id="SignalP"/>
    </source>
</evidence>
<evidence type="ECO:0000313" key="4">
    <source>
        <dbReference type="Proteomes" id="UP000095392"/>
    </source>
</evidence>
<gene>
    <name evidence="3" type="ORF">BFV95_4280</name>
</gene>
<sequence>MINTKSIRWIMVVVVMFSSIAASAEERIVWQQGVDYIAVKELPGARSDKLSPTIPEVTVKQMLAGLKYEEEANVPDLLGYDHESASVFSASLAERLGQKVYAQLVQLSAGEVVTFSVSEIAPQILGLGGKPVTTSGTLFYANGALQLIVGELRVNFKKRFIRAGYPIQNGRYPTLAEMAAFRLDTGNLNEMSGAKWKLLPGGKVQQQVRSDWISVDVAAGSTTSV</sequence>
<dbReference type="AlphaFoldDB" id="A0AB36FRJ1"/>
<dbReference type="EMBL" id="MIPY01000039">
    <property type="protein sequence ID" value="OES25762.1"/>
    <property type="molecule type" value="Genomic_DNA"/>
</dbReference>
<evidence type="ECO:0000313" key="3">
    <source>
        <dbReference type="EMBL" id="OES25762.1"/>
    </source>
</evidence>
<keyword evidence="4" id="KW-1185">Reference proteome</keyword>
<proteinExistence type="predicted"/>
<protein>
    <recommendedName>
        <fullName evidence="2">NTF2 domain-containing protein</fullName>
    </recommendedName>
</protein>
<feature type="domain" description="NTF2" evidence="2">
    <location>
        <begin position="54"/>
        <end position="181"/>
    </location>
</feature>
<evidence type="ECO:0000259" key="2">
    <source>
        <dbReference type="PROSITE" id="PS50177"/>
    </source>
</evidence>
<comment type="caution">
    <text evidence="3">The sequence shown here is derived from an EMBL/GenBank/DDBJ whole genome shotgun (WGS) entry which is preliminary data.</text>
</comment>
<dbReference type="PROSITE" id="PS50177">
    <property type="entry name" value="NTF2_DOMAIN"/>
    <property type="match status" value="1"/>
</dbReference>
<feature type="chain" id="PRO_5044349481" description="NTF2 domain-containing protein" evidence="1">
    <location>
        <begin position="25"/>
        <end position="225"/>
    </location>
</feature>
<accession>A0AB36FRJ1</accession>
<reference evidence="3 4" key="1">
    <citation type="submission" date="2016-09" db="EMBL/GenBank/DDBJ databases">
        <title>Draft Genome Sequence of four Alteromonas macleodii strains isolated from copper coupons and grown long-term at elevated copper levels.</title>
        <authorList>
            <person name="Cusick K."/>
            <person name="Dale J."/>
            <person name="Little B."/>
            <person name="Biffinger J."/>
        </authorList>
    </citation>
    <scope>NUCLEOTIDE SEQUENCE [LARGE SCALE GENOMIC DNA]</scope>
    <source>
        <strain evidence="3 4">KCP01</strain>
    </source>
</reference>
<dbReference type="Proteomes" id="UP000095392">
    <property type="component" value="Unassembled WGS sequence"/>
</dbReference>
<name>A0AB36FRJ1_ALTMA</name>